<evidence type="ECO:0000313" key="2">
    <source>
        <dbReference type="Proteomes" id="UP001243989"/>
    </source>
</evidence>
<evidence type="ECO:0000313" key="1">
    <source>
        <dbReference type="EMBL" id="KAK1641065.1"/>
    </source>
</evidence>
<comment type="caution">
    <text evidence="1">The sequence shown here is derived from an EMBL/GenBank/DDBJ whole genome shotgun (WGS) entry which is preliminary data.</text>
</comment>
<organism evidence="1 2">
    <name type="scientific">Colletotrichum phormii</name>
    <dbReference type="NCBI Taxonomy" id="359342"/>
    <lineage>
        <taxon>Eukaryota</taxon>
        <taxon>Fungi</taxon>
        <taxon>Dikarya</taxon>
        <taxon>Ascomycota</taxon>
        <taxon>Pezizomycotina</taxon>
        <taxon>Sordariomycetes</taxon>
        <taxon>Hypocreomycetidae</taxon>
        <taxon>Glomerellales</taxon>
        <taxon>Glomerellaceae</taxon>
        <taxon>Colletotrichum</taxon>
        <taxon>Colletotrichum acutatum species complex</taxon>
    </lineage>
</organism>
<sequence>MESFTAVRLARVIRYMLLHHRLSVPLREWPKLKESPSWNRWARCMPVLPRETPDHCQQTGGVHTKSGSSGLKCESSKVSTLSSNRRMRFRCPRLPRLIPILRMLPSSHVTGPLRYRVERPLSPPATATSSGPVGHSLGPLLILVGAGGLDPSAGRTHGRR</sequence>
<protein>
    <submittedName>
        <fullName evidence="1">Uncharacterized protein</fullName>
    </submittedName>
</protein>
<proteinExistence type="predicted"/>
<dbReference type="EMBL" id="JAHMHQ010000003">
    <property type="protein sequence ID" value="KAK1641065.1"/>
    <property type="molecule type" value="Genomic_DNA"/>
</dbReference>
<dbReference type="AlphaFoldDB" id="A0AAJ0ELM8"/>
<keyword evidence="2" id="KW-1185">Reference proteome</keyword>
<dbReference type="RefSeq" id="XP_060449672.1">
    <property type="nucleotide sequence ID" value="XM_060589666.1"/>
</dbReference>
<reference evidence="1" key="1">
    <citation type="submission" date="2021-06" db="EMBL/GenBank/DDBJ databases">
        <title>Comparative genomics, transcriptomics and evolutionary studies reveal genomic signatures of adaptation to plant cell wall in hemibiotrophic fungi.</title>
        <authorList>
            <consortium name="DOE Joint Genome Institute"/>
            <person name="Baroncelli R."/>
            <person name="Diaz J.F."/>
            <person name="Benocci T."/>
            <person name="Peng M."/>
            <person name="Battaglia E."/>
            <person name="Haridas S."/>
            <person name="Andreopoulos W."/>
            <person name="Labutti K."/>
            <person name="Pangilinan J."/>
            <person name="Floch G.L."/>
            <person name="Makela M.R."/>
            <person name="Henrissat B."/>
            <person name="Grigoriev I.V."/>
            <person name="Crouch J.A."/>
            <person name="De Vries R.P."/>
            <person name="Sukno S.A."/>
            <person name="Thon M.R."/>
        </authorList>
    </citation>
    <scope>NUCLEOTIDE SEQUENCE</scope>
    <source>
        <strain evidence="1">CBS 102054</strain>
    </source>
</reference>
<gene>
    <name evidence="1" type="ORF">BDP81DRAFT_417969</name>
</gene>
<dbReference type="Proteomes" id="UP001243989">
    <property type="component" value="Unassembled WGS sequence"/>
</dbReference>
<name>A0AAJ0ELM8_9PEZI</name>
<dbReference type="GeneID" id="85474528"/>
<accession>A0AAJ0ELM8</accession>